<dbReference type="AlphaFoldDB" id="A0A6A7KC59"/>
<accession>A0A6A7KC59</accession>
<comment type="caution">
    <text evidence="6">The sequence shown here is derived from an EMBL/GenBank/DDBJ whole genome shotgun (WGS) entry which is preliminary data.</text>
</comment>
<feature type="chain" id="PRO_5039226020" evidence="4">
    <location>
        <begin position="23"/>
        <end position="317"/>
    </location>
</feature>
<evidence type="ECO:0000313" key="7">
    <source>
        <dbReference type="Proteomes" id="UP000440004"/>
    </source>
</evidence>
<dbReference type="NCBIfam" id="NF038402">
    <property type="entry name" value="TroA_like"/>
    <property type="match status" value="1"/>
</dbReference>
<evidence type="ECO:0000256" key="4">
    <source>
        <dbReference type="SAM" id="SignalP"/>
    </source>
</evidence>
<evidence type="ECO:0000256" key="3">
    <source>
        <dbReference type="SAM" id="MobiDB-lite"/>
    </source>
</evidence>
<dbReference type="Proteomes" id="UP000440004">
    <property type="component" value="Unassembled WGS sequence"/>
</dbReference>
<keyword evidence="7" id="KW-1185">Reference proteome</keyword>
<dbReference type="CDD" id="cd01143">
    <property type="entry name" value="YvrC"/>
    <property type="match status" value="1"/>
</dbReference>
<dbReference type="Pfam" id="PF01497">
    <property type="entry name" value="Peripla_BP_2"/>
    <property type="match status" value="1"/>
</dbReference>
<sequence>MIKMNKVLIIITLLLMTFTWTACSNADNSGEEDTNSNGDTSVTETTYPLTITDDLGNEVTFEKAPEKIVSVSPGITETLFELGLGENIIGRDGASDYPKAAQDLEIVGDYKGPNTELIIDLAPEVVFAYESIPEDVNQLLEASNIKVVVFNPTNVDGVLENIKQVGVITNKQTRANELIESMSAKRTEILEKVKDVDQKKVFMDLGDFISVGPNTFINSILEEANAINIASDSDTPWPTLSIEKIIEDNPDVYISTYTSVEDIKSVVGIDVIEAYKNDNIIVIPWGTEEHNMIQRPGPRVVEGLEIYANTIYPELFE</sequence>
<feature type="compositionally biased region" description="Polar residues" evidence="3">
    <location>
        <begin position="35"/>
        <end position="47"/>
    </location>
</feature>
<dbReference type="EMBL" id="WHNX01000032">
    <property type="protein sequence ID" value="MPW26935.1"/>
    <property type="molecule type" value="Genomic_DNA"/>
</dbReference>
<feature type="domain" description="Fe/B12 periplasmic-binding" evidence="5">
    <location>
        <begin position="67"/>
        <end position="315"/>
    </location>
</feature>
<gene>
    <name evidence="6" type="ORF">GC105_14205</name>
</gene>
<dbReference type="InterPro" id="IPR002491">
    <property type="entry name" value="ABC_transptr_periplasmic_BD"/>
</dbReference>
<dbReference type="InterPro" id="IPR050902">
    <property type="entry name" value="ABC_Transporter_SBP"/>
</dbReference>
<dbReference type="GO" id="GO:0071281">
    <property type="term" value="P:cellular response to iron ion"/>
    <property type="evidence" value="ECO:0007669"/>
    <property type="project" value="TreeGrafter"/>
</dbReference>
<evidence type="ECO:0000256" key="2">
    <source>
        <dbReference type="ARBA" id="ARBA00022729"/>
    </source>
</evidence>
<dbReference type="PANTHER" id="PTHR30535:SF34">
    <property type="entry name" value="MOLYBDATE-BINDING PROTEIN MOLA"/>
    <property type="match status" value="1"/>
</dbReference>
<evidence type="ECO:0000259" key="5">
    <source>
        <dbReference type="PROSITE" id="PS50983"/>
    </source>
</evidence>
<keyword evidence="2 4" id="KW-0732">Signal</keyword>
<dbReference type="SUPFAM" id="SSF53807">
    <property type="entry name" value="Helical backbone' metal receptor"/>
    <property type="match status" value="1"/>
</dbReference>
<proteinExistence type="inferred from homology"/>
<dbReference type="RefSeq" id="WP_152806154.1">
    <property type="nucleotide sequence ID" value="NZ_WHNX01000032.1"/>
</dbReference>
<protein>
    <submittedName>
        <fullName evidence="6">ABC transporter substrate-binding protein</fullName>
    </submittedName>
</protein>
<comment type="similarity">
    <text evidence="1">Belongs to the bacterial solute-binding protein 8 family.</text>
</comment>
<organism evidence="6 7">
    <name type="scientific">Alkalibaculum sporogenes</name>
    <dbReference type="NCBI Taxonomy" id="2655001"/>
    <lineage>
        <taxon>Bacteria</taxon>
        <taxon>Bacillati</taxon>
        <taxon>Bacillota</taxon>
        <taxon>Clostridia</taxon>
        <taxon>Eubacteriales</taxon>
        <taxon>Eubacteriaceae</taxon>
        <taxon>Alkalibaculum</taxon>
    </lineage>
</organism>
<reference evidence="6 7" key="1">
    <citation type="submission" date="2019-10" db="EMBL/GenBank/DDBJ databases">
        <title>Alkalibaculum tamaniensis sp.nov., a new alkaliphilic acetogen, isolated on methoxylated aromatics from a mud volcano.</title>
        <authorList>
            <person name="Khomyakova M.A."/>
            <person name="Merkel A.Y."/>
            <person name="Bonch-Osmolovskaya E.A."/>
            <person name="Slobodkin A.I."/>
        </authorList>
    </citation>
    <scope>NUCLEOTIDE SEQUENCE [LARGE SCALE GENOMIC DNA]</scope>
    <source>
        <strain evidence="6 7">M08DMB</strain>
    </source>
</reference>
<dbReference type="PROSITE" id="PS50983">
    <property type="entry name" value="FE_B12_PBP"/>
    <property type="match status" value="1"/>
</dbReference>
<dbReference type="Gene3D" id="3.40.50.1980">
    <property type="entry name" value="Nitrogenase molybdenum iron protein domain"/>
    <property type="match status" value="2"/>
</dbReference>
<name>A0A6A7KC59_9FIRM</name>
<dbReference type="PANTHER" id="PTHR30535">
    <property type="entry name" value="VITAMIN B12-BINDING PROTEIN"/>
    <property type="match status" value="1"/>
</dbReference>
<evidence type="ECO:0000313" key="6">
    <source>
        <dbReference type="EMBL" id="MPW26935.1"/>
    </source>
</evidence>
<dbReference type="PROSITE" id="PS51257">
    <property type="entry name" value="PROKAR_LIPOPROTEIN"/>
    <property type="match status" value="1"/>
</dbReference>
<evidence type="ECO:0000256" key="1">
    <source>
        <dbReference type="ARBA" id="ARBA00008814"/>
    </source>
</evidence>
<feature type="region of interest" description="Disordered" evidence="3">
    <location>
        <begin position="26"/>
        <end position="47"/>
    </location>
</feature>
<dbReference type="InterPro" id="IPR054828">
    <property type="entry name" value="Vit_B12_bind_prot"/>
</dbReference>
<feature type="signal peptide" evidence="4">
    <location>
        <begin position="1"/>
        <end position="22"/>
    </location>
</feature>